<protein>
    <submittedName>
        <fullName evidence="2">N-acetyltransferase</fullName>
    </submittedName>
</protein>
<keyword evidence="3" id="KW-1185">Reference proteome</keyword>
<keyword evidence="2" id="KW-0808">Transferase</keyword>
<dbReference type="GO" id="GO:0016747">
    <property type="term" value="F:acyltransferase activity, transferring groups other than amino-acyl groups"/>
    <property type="evidence" value="ECO:0007669"/>
    <property type="project" value="InterPro"/>
</dbReference>
<evidence type="ECO:0000259" key="1">
    <source>
        <dbReference type="Pfam" id="PF13302"/>
    </source>
</evidence>
<proteinExistence type="predicted"/>
<dbReference type="InterPro" id="IPR016181">
    <property type="entry name" value="Acyl_CoA_acyltransferase"/>
</dbReference>
<dbReference type="AlphaFoldDB" id="A0A3A8E2M5"/>
<dbReference type="PANTHER" id="PTHR43610:SF1">
    <property type="entry name" value="N-ACETYLTRANSFERASE DOMAIN-CONTAINING PROTEIN"/>
    <property type="match status" value="1"/>
</dbReference>
<dbReference type="SUPFAM" id="SSF55729">
    <property type="entry name" value="Acyl-CoA N-acyltransferases (Nat)"/>
    <property type="match status" value="1"/>
</dbReference>
<dbReference type="OrthoDB" id="5295305at2"/>
<dbReference type="Proteomes" id="UP000282388">
    <property type="component" value="Unassembled WGS sequence"/>
</dbReference>
<sequence length="201" mass="23364">MQLRSDIYQLELVPLDWEHFSTLEKICQDDGLAEVLYNSVPYVHQLESYFNLAFEQRDQGSRIPFAVIDLQSNQVIGTTSCYDIQQNVPRLDIGYTWYAKAYQRSYVNRVCKYLLLQHAFESMQMKAVGLRTDHLNTASQKAIEGIGAKLDGVLRCHMLRKDGQTLRDSYVYSILQNEWPEVRTLLQAKILKYAAQQNFEI</sequence>
<accession>A0A3A8E2M5</accession>
<dbReference type="EMBL" id="RAXV01000051">
    <property type="protein sequence ID" value="RKG29217.1"/>
    <property type="molecule type" value="Genomic_DNA"/>
</dbReference>
<dbReference type="RefSeq" id="WP_120403817.1">
    <property type="nucleotide sequence ID" value="NZ_RAXV01000051.1"/>
</dbReference>
<dbReference type="InterPro" id="IPR000182">
    <property type="entry name" value="GNAT_dom"/>
</dbReference>
<reference evidence="2 3" key="1">
    <citation type="submission" date="2018-09" db="EMBL/GenBank/DDBJ databases">
        <title>The draft genome of Acinetobacter spp. strains.</title>
        <authorList>
            <person name="Qin J."/>
            <person name="Feng Y."/>
            <person name="Zong Z."/>
        </authorList>
    </citation>
    <scope>NUCLEOTIDE SEQUENCE [LARGE SCALE GENOMIC DNA]</scope>
    <source>
        <strain evidence="2 3">WCHAc060012</strain>
    </source>
</reference>
<dbReference type="PANTHER" id="PTHR43610">
    <property type="entry name" value="BLL6696 PROTEIN"/>
    <property type="match status" value="1"/>
</dbReference>
<evidence type="ECO:0000313" key="3">
    <source>
        <dbReference type="Proteomes" id="UP000282388"/>
    </source>
</evidence>
<evidence type="ECO:0000313" key="2">
    <source>
        <dbReference type="EMBL" id="RKG29217.1"/>
    </source>
</evidence>
<gene>
    <name evidence="2" type="ORF">D7V32_15960</name>
</gene>
<dbReference type="Pfam" id="PF13302">
    <property type="entry name" value="Acetyltransf_3"/>
    <property type="match status" value="1"/>
</dbReference>
<feature type="domain" description="N-acetyltransferase" evidence="1">
    <location>
        <begin position="10"/>
        <end position="149"/>
    </location>
</feature>
<name>A0A3A8E2M5_9GAMM</name>
<organism evidence="2 3">
    <name type="scientific">Acinetobacter tianfuensis</name>
    <dbReference type="NCBI Taxonomy" id="2419603"/>
    <lineage>
        <taxon>Bacteria</taxon>
        <taxon>Pseudomonadati</taxon>
        <taxon>Pseudomonadota</taxon>
        <taxon>Gammaproteobacteria</taxon>
        <taxon>Moraxellales</taxon>
        <taxon>Moraxellaceae</taxon>
        <taxon>Acinetobacter</taxon>
    </lineage>
</organism>
<dbReference type="Gene3D" id="3.40.630.30">
    <property type="match status" value="1"/>
</dbReference>
<comment type="caution">
    <text evidence="2">The sequence shown here is derived from an EMBL/GenBank/DDBJ whole genome shotgun (WGS) entry which is preliminary data.</text>
</comment>